<evidence type="ECO:0000259" key="1">
    <source>
        <dbReference type="Pfam" id="PF00534"/>
    </source>
</evidence>
<dbReference type="InterPro" id="IPR028098">
    <property type="entry name" value="Glyco_trans_4-like_N"/>
</dbReference>
<dbReference type="PANTHER" id="PTHR12526">
    <property type="entry name" value="GLYCOSYLTRANSFERASE"/>
    <property type="match status" value="1"/>
</dbReference>
<dbReference type="CDD" id="cd03811">
    <property type="entry name" value="GT4_GT28_WabH-like"/>
    <property type="match status" value="1"/>
</dbReference>
<evidence type="ECO:0000259" key="2">
    <source>
        <dbReference type="Pfam" id="PF13439"/>
    </source>
</evidence>
<dbReference type="Pfam" id="PF13439">
    <property type="entry name" value="Glyco_transf_4"/>
    <property type="match status" value="1"/>
</dbReference>
<dbReference type="Gene3D" id="3.40.50.2000">
    <property type="entry name" value="Glycogen Phosphorylase B"/>
    <property type="match status" value="2"/>
</dbReference>
<dbReference type="Pfam" id="PF00534">
    <property type="entry name" value="Glycos_transf_1"/>
    <property type="match status" value="1"/>
</dbReference>
<accession>F2ALR4</accession>
<dbReference type="GO" id="GO:0016757">
    <property type="term" value="F:glycosyltransferase activity"/>
    <property type="evidence" value="ECO:0007669"/>
    <property type="project" value="InterPro"/>
</dbReference>
<evidence type="ECO:0000313" key="4">
    <source>
        <dbReference type="Proteomes" id="UP000006222"/>
    </source>
</evidence>
<dbReference type="Proteomes" id="UP000006222">
    <property type="component" value="Unassembled WGS sequence"/>
</dbReference>
<comment type="caution">
    <text evidence="3">The sequence shown here is derived from an EMBL/GenBank/DDBJ whole genome shotgun (WGS) entry which is preliminary data.</text>
</comment>
<gene>
    <name evidence="3" type="ORF">RBWH47_02774</name>
</gene>
<dbReference type="PANTHER" id="PTHR12526:SF630">
    <property type="entry name" value="GLYCOSYLTRANSFERASE"/>
    <property type="match status" value="1"/>
</dbReference>
<dbReference type="InterPro" id="IPR001296">
    <property type="entry name" value="Glyco_trans_1"/>
</dbReference>
<sequence>MIETDLTVHAFEFTEEALLTSRAPTEAASKSGSIGRTIAIALPCPAGGGAERVMLDLAVEFQRAGHRVLFFVGIDEGEFREEVKSQFEMISLGTTQGRKMLLPLVRAIQKHRPDAILAGLWPLTAISIVAAKLSRTNCRVVVSDHNLLSIQYRDWGLLHRVFLRLSIAMTYRLADGCVGVSKGVVDDISRLGNLPNCQMTMIHNPIRSPVLIQPGSPKLIGLVWDDRFGKRILAVGSFKKVKNFSMLIEAFALLCDRVNAQLTILGDGTLRKELEQTARECGVHKRVHMPGFQTDLAPYYQTADLFVLSSDNEGFGNVLVEALACGVPIVATDCPTGPREILENGQFGKLVPVGDAVTLSSAMERELDNHSDCESLIRRAAEFKPEVAATKYLNLLFNSAVSSTIATSVDIAK</sequence>
<reference evidence="3 4" key="1">
    <citation type="journal article" date="2013" name="Mar. Genomics">
        <title>Expression of sulfatases in Rhodopirellula baltica and the diversity of sulfatases in the genus Rhodopirellula.</title>
        <authorList>
            <person name="Wegner C.E."/>
            <person name="Richter-Heitmann T."/>
            <person name="Klindworth A."/>
            <person name="Klockow C."/>
            <person name="Richter M."/>
            <person name="Achstetter T."/>
            <person name="Glockner F.O."/>
            <person name="Harder J."/>
        </authorList>
    </citation>
    <scope>NUCLEOTIDE SEQUENCE [LARGE SCALE GENOMIC DNA]</scope>
    <source>
        <strain evidence="3 4">WH47</strain>
    </source>
</reference>
<keyword evidence="3" id="KW-0808">Transferase</keyword>
<feature type="domain" description="Glycosyltransferase subfamily 4-like N-terminal" evidence="2">
    <location>
        <begin position="48"/>
        <end position="206"/>
    </location>
</feature>
<organism evidence="3 4">
    <name type="scientific">Rhodopirellula baltica WH47</name>
    <dbReference type="NCBI Taxonomy" id="991778"/>
    <lineage>
        <taxon>Bacteria</taxon>
        <taxon>Pseudomonadati</taxon>
        <taxon>Planctomycetota</taxon>
        <taxon>Planctomycetia</taxon>
        <taxon>Pirellulales</taxon>
        <taxon>Pirellulaceae</taxon>
        <taxon>Rhodopirellula</taxon>
    </lineage>
</organism>
<dbReference type="RefSeq" id="WP_007324581.1">
    <property type="nucleotide sequence ID" value="NZ_AFAR01000032.1"/>
</dbReference>
<dbReference type="SUPFAM" id="SSF53756">
    <property type="entry name" value="UDP-Glycosyltransferase/glycogen phosphorylase"/>
    <property type="match status" value="1"/>
</dbReference>
<protein>
    <submittedName>
        <fullName evidence="3">Glycosyltransferase</fullName>
    </submittedName>
</protein>
<evidence type="ECO:0000313" key="3">
    <source>
        <dbReference type="EMBL" id="EGF29410.1"/>
    </source>
</evidence>
<dbReference type="PATRIC" id="fig|991778.3.peg.637"/>
<name>F2ALR4_RHOBT</name>
<proteinExistence type="predicted"/>
<dbReference type="EMBL" id="AFAR01000032">
    <property type="protein sequence ID" value="EGF29410.1"/>
    <property type="molecule type" value="Genomic_DNA"/>
</dbReference>
<dbReference type="AlphaFoldDB" id="F2ALR4"/>
<feature type="domain" description="Glycosyl transferase family 1" evidence="1">
    <location>
        <begin position="230"/>
        <end position="382"/>
    </location>
</feature>